<sequence>MEGCCTGKFTRWRRSIIPLLPFSNFPNLPITLSLPISNYQSLSLSLSLSLFDSVSLPFPSSLQSCLSQALFCRVSPKHSSVVSLPSLLLSCFSQALFCRASPKLSSVVSLPSSLPPSAQIPVSLGIMVRFMDNDPSAKSSAEKRKKMADFGTDHLSNLSDEIIIRIFSYLSTKEAFQICLQLSRRYHHIWTLIPVLHFDINEFLPGELQMFSLTQEELYPYEEIFVNFVAYVLQNHAHFTVDAFTLMWKQDEGDPTPAIAWLETVGALWKPKFLSIHILAEDEFQLPDSIFSCESLEELLLDSDGMKPNSVNLPHLKRLTLDNMIIKDEVIQKLLLNLPALELLVLNFCYLDFPIFSSGTLKRLVLNGLYWEWDDANPPDLLIAIPSLLFIKVCSSVMRKLKFQKLESLAEAQIELKQLSTVEPSFLIGISNVTTLELVLTESFLKDALEKSTIKFPTFENLKTLTLGEWNWITTHKCCFKFLASFIFHAPHLKRLTLLHQKKTMSDSNIEITMVLDHNLNIERTSYPGEEKSISEKVIEVVRRVCNIVRERIPRRTLVS</sequence>
<dbReference type="EMBL" id="JAMQYH010000004">
    <property type="protein sequence ID" value="KAJ1691396.1"/>
    <property type="molecule type" value="Genomic_DNA"/>
</dbReference>
<evidence type="ECO:0000259" key="1">
    <source>
        <dbReference type="Pfam" id="PF00646"/>
    </source>
</evidence>
<dbReference type="InterPro" id="IPR055411">
    <property type="entry name" value="LRR_FXL15/At3g58940/PEG3-like"/>
</dbReference>
<dbReference type="Gene3D" id="1.20.1280.50">
    <property type="match status" value="1"/>
</dbReference>
<dbReference type="InterPro" id="IPR036047">
    <property type="entry name" value="F-box-like_dom_sf"/>
</dbReference>
<feature type="domain" description="F-box/LRR-repeat protein 15/At3g58940/PEG3-like LRR" evidence="2">
    <location>
        <begin position="282"/>
        <end position="365"/>
    </location>
</feature>
<dbReference type="AlphaFoldDB" id="A0A9Q0CCJ0"/>
<dbReference type="SUPFAM" id="SSF52047">
    <property type="entry name" value="RNI-like"/>
    <property type="match status" value="1"/>
</dbReference>
<name>A0A9Q0CCJ0_9POAL</name>
<dbReference type="OrthoDB" id="649076at2759"/>
<gene>
    <name evidence="3" type="ORF">LUZ63_015551</name>
</gene>
<feature type="domain" description="F-box" evidence="1">
    <location>
        <begin position="155"/>
        <end position="192"/>
    </location>
</feature>
<dbReference type="InterPro" id="IPR053197">
    <property type="entry name" value="F-box_SCFL_complex_component"/>
</dbReference>
<dbReference type="InterPro" id="IPR032675">
    <property type="entry name" value="LRR_dom_sf"/>
</dbReference>
<protein>
    <recommendedName>
        <fullName evidence="5">F-box domain-containing protein</fullName>
    </recommendedName>
</protein>
<proteinExistence type="predicted"/>
<comment type="caution">
    <text evidence="3">The sequence shown here is derived from an EMBL/GenBank/DDBJ whole genome shotgun (WGS) entry which is preliminary data.</text>
</comment>
<keyword evidence="4" id="KW-1185">Reference proteome</keyword>
<evidence type="ECO:0008006" key="5">
    <source>
        <dbReference type="Google" id="ProtNLM"/>
    </source>
</evidence>
<organism evidence="3 4">
    <name type="scientific">Rhynchospora breviuscula</name>
    <dbReference type="NCBI Taxonomy" id="2022672"/>
    <lineage>
        <taxon>Eukaryota</taxon>
        <taxon>Viridiplantae</taxon>
        <taxon>Streptophyta</taxon>
        <taxon>Embryophyta</taxon>
        <taxon>Tracheophyta</taxon>
        <taxon>Spermatophyta</taxon>
        <taxon>Magnoliopsida</taxon>
        <taxon>Liliopsida</taxon>
        <taxon>Poales</taxon>
        <taxon>Cyperaceae</taxon>
        <taxon>Cyperoideae</taxon>
        <taxon>Rhynchosporeae</taxon>
        <taxon>Rhynchospora</taxon>
    </lineage>
</organism>
<dbReference type="InterPro" id="IPR001810">
    <property type="entry name" value="F-box_dom"/>
</dbReference>
<dbReference type="Pfam" id="PF24758">
    <property type="entry name" value="LRR_At5g56370"/>
    <property type="match status" value="1"/>
</dbReference>
<dbReference type="PANTHER" id="PTHR34223:SF51">
    <property type="entry name" value="OS06G0556300 PROTEIN"/>
    <property type="match status" value="1"/>
</dbReference>
<accession>A0A9Q0CCJ0</accession>
<dbReference type="Proteomes" id="UP001151287">
    <property type="component" value="Unassembled WGS sequence"/>
</dbReference>
<evidence type="ECO:0000313" key="3">
    <source>
        <dbReference type="EMBL" id="KAJ1691396.1"/>
    </source>
</evidence>
<evidence type="ECO:0000313" key="4">
    <source>
        <dbReference type="Proteomes" id="UP001151287"/>
    </source>
</evidence>
<reference evidence="3" key="1">
    <citation type="journal article" date="2022" name="Cell">
        <title>Repeat-based holocentromeres influence genome architecture and karyotype evolution.</title>
        <authorList>
            <person name="Hofstatter P.G."/>
            <person name="Thangavel G."/>
            <person name="Lux T."/>
            <person name="Neumann P."/>
            <person name="Vondrak T."/>
            <person name="Novak P."/>
            <person name="Zhang M."/>
            <person name="Costa L."/>
            <person name="Castellani M."/>
            <person name="Scott A."/>
            <person name="Toegelov H."/>
            <person name="Fuchs J."/>
            <person name="Mata-Sucre Y."/>
            <person name="Dias Y."/>
            <person name="Vanzela A.L.L."/>
            <person name="Huettel B."/>
            <person name="Almeida C.C.S."/>
            <person name="Simkova H."/>
            <person name="Souza G."/>
            <person name="Pedrosa-Harand A."/>
            <person name="Macas J."/>
            <person name="Mayer K.F.X."/>
            <person name="Houben A."/>
            <person name="Marques A."/>
        </authorList>
    </citation>
    <scope>NUCLEOTIDE SEQUENCE</scope>
    <source>
        <strain evidence="3">RhyBre1mFocal</strain>
    </source>
</reference>
<dbReference type="Gene3D" id="3.80.10.10">
    <property type="entry name" value="Ribonuclease Inhibitor"/>
    <property type="match status" value="1"/>
</dbReference>
<dbReference type="PANTHER" id="PTHR34223">
    <property type="entry name" value="OS11G0201299 PROTEIN"/>
    <property type="match status" value="1"/>
</dbReference>
<evidence type="ECO:0000259" key="2">
    <source>
        <dbReference type="Pfam" id="PF24758"/>
    </source>
</evidence>
<dbReference type="Pfam" id="PF00646">
    <property type="entry name" value="F-box"/>
    <property type="match status" value="1"/>
</dbReference>
<dbReference type="SUPFAM" id="SSF81383">
    <property type="entry name" value="F-box domain"/>
    <property type="match status" value="1"/>
</dbReference>